<dbReference type="InterPro" id="IPR057419">
    <property type="entry name" value="PH-like_2_kinetoplastida"/>
</dbReference>
<dbReference type="Pfam" id="PF25405">
    <property type="entry name" value="PH_30"/>
    <property type="match status" value="1"/>
</dbReference>
<dbReference type="RefSeq" id="XP_028883650.1">
    <property type="nucleotide sequence ID" value="XM_029024827.1"/>
</dbReference>
<protein>
    <recommendedName>
        <fullName evidence="2">PH-like domain-containing protein</fullName>
    </recommendedName>
</protein>
<feature type="region of interest" description="Disordered" evidence="1">
    <location>
        <begin position="402"/>
        <end position="424"/>
    </location>
</feature>
<comment type="caution">
    <text evidence="3">The sequence shown here is derived from an EMBL/GenBank/DDBJ whole genome shotgun (WGS) entry which is preliminary data.</text>
</comment>
<dbReference type="OrthoDB" id="276167at2759"/>
<sequence>MKSRQPKRNRINMHDIIAQPLGALPGAVDAILRRPEELDNVEVQSIFQQASFIMLRAEEGIAVRDAEAFCALFKLFSEGFARSEASFEKGVETFGMNQTLLQTLHGIFRAAVDQRAFPLQSHAIVELLQVVGSLCDGNSTKDACGLLFMEDLATMLNDMYLRNVEEARSNFLTQRAVATALINLVKGSKQNKQRILSWKFLEECCALSVDVFFQLQCVELLFRLSRHNKSLLADLGNRLRPRILDSIRHLPNDATLLNKMIEILKDINEDRKDVLSFPLNRVDVAHTTISGPTVSYFNLHYLVILVTSSNADNVTIPYRSIRSVTLGKDGRVVFRLDEFPTKIEALMNRGTNEDVIVLFMDPEKLNMFKESSIRSWIIAALEAKKERKRVAAPENVPREVQLAQPSENIEENAKPKRHRSESMQLTGSEANVVNAFQYVLKTSDAKTDDLLEKMKELVNSKRETKQREVTAILNASLNEIQQIVDEGQVVTDASRDALKECVEGNIQNIEQRLQTSLSKVSVVVDKLNHALQELKGSNTAIHEQMACIEITLQQSLEISREEEATACKALKAEGEENIGRLEVMLDRSLMGHSNPMSVISEFLQASSSRSVF</sequence>
<dbReference type="EMBL" id="NBCO01000011">
    <property type="protein sequence ID" value="ORC89584.1"/>
    <property type="molecule type" value="Genomic_DNA"/>
</dbReference>
<organism evidence="3 4">
    <name type="scientific">Trypanosoma theileri</name>
    <dbReference type="NCBI Taxonomy" id="67003"/>
    <lineage>
        <taxon>Eukaryota</taxon>
        <taxon>Discoba</taxon>
        <taxon>Euglenozoa</taxon>
        <taxon>Kinetoplastea</taxon>
        <taxon>Metakinetoplastina</taxon>
        <taxon>Trypanosomatida</taxon>
        <taxon>Trypanosomatidae</taxon>
        <taxon>Trypanosoma</taxon>
    </lineage>
</organism>
<proteinExistence type="predicted"/>
<dbReference type="Pfam" id="PF26290">
    <property type="entry name" value="DUF8079"/>
    <property type="match status" value="1"/>
</dbReference>
<dbReference type="AlphaFoldDB" id="A0A1X0NY32"/>
<accession>A0A1X0NY32</accession>
<dbReference type="Proteomes" id="UP000192257">
    <property type="component" value="Unassembled WGS sequence"/>
</dbReference>
<evidence type="ECO:0000313" key="4">
    <source>
        <dbReference type="Proteomes" id="UP000192257"/>
    </source>
</evidence>
<evidence type="ECO:0000313" key="3">
    <source>
        <dbReference type="EMBL" id="ORC89584.1"/>
    </source>
</evidence>
<dbReference type="GeneID" id="39984607"/>
<dbReference type="InterPro" id="IPR058392">
    <property type="entry name" value="DUF8079"/>
</dbReference>
<evidence type="ECO:0000256" key="1">
    <source>
        <dbReference type="SAM" id="MobiDB-lite"/>
    </source>
</evidence>
<reference evidence="3 4" key="1">
    <citation type="submission" date="2017-03" db="EMBL/GenBank/DDBJ databases">
        <title>An alternative strategy for trypanosome survival in the mammalian bloodstream revealed through genome and transcriptome analysis of the ubiquitous bovine parasite Trypanosoma (Megatrypanum) theileri.</title>
        <authorList>
            <person name="Kelly S."/>
            <person name="Ivens A."/>
            <person name="Mott A."/>
            <person name="O'Neill E."/>
            <person name="Emms D."/>
            <person name="Macleod O."/>
            <person name="Voorheis P."/>
            <person name="Matthews J."/>
            <person name="Matthews K."/>
            <person name="Carrington M."/>
        </authorList>
    </citation>
    <scope>NUCLEOTIDE SEQUENCE [LARGE SCALE GENOMIC DNA]</scope>
    <source>
        <strain evidence="3">Edinburgh</strain>
    </source>
</reference>
<keyword evidence="4" id="KW-1185">Reference proteome</keyword>
<dbReference type="VEuPathDB" id="TriTrypDB:TM35_000111180"/>
<evidence type="ECO:0000259" key="2">
    <source>
        <dbReference type="Pfam" id="PF25405"/>
    </source>
</evidence>
<name>A0A1X0NY32_9TRYP</name>
<gene>
    <name evidence="3" type="ORF">TM35_000111180</name>
</gene>
<feature type="domain" description="PH-like" evidence="2">
    <location>
        <begin position="271"/>
        <end position="389"/>
    </location>
</feature>